<dbReference type="PANTHER" id="PTHR30619:SF1">
    <property type="entry name" value="RECOMBINATION PROTEIN 2"/>
    <property type="match status" value="1"/>
</dbReference>
<dbReference type="InterPro" id="IPR052159">
    <property type="entry name" value="Competence_DNA_uptake"/>
</dbReference>
<evidence type="ECO:0000256" key="3">
    <source>
        <dbReference type="ARBA" id="ARBA00022692"/>
    </source>
</evidence>
<dbReference type="STRING" id="1798499.A3C95_00835"/>
<dbReference type="EMBL" id="MFLM01000005">
    <property type="protein sequence ID" value="OGG68691.1"/>
    <property type="molecule type" value="Genomic_DNA"/>
</dbReference>
<feature type="transmembrane region" description="Helical" evidence="6">
    <location>
        <begin position="20"/>
        <end position="41"/>
    </location>
</feature>
<evidence type="ECO:0000256" key="1">
    <source>
        <dbReference type="ARBA" id="ARBA00004651"/>
    </source>
</evidence>
<keyword evidence="3 6" id="KW-0812">Transmembrane</keyword>
<dbReference type="Pfam" id="PF03772">
    <property type="entry name" value="Competence"/>
    <property type="match status" value="1"/>
</dbReference>
<keyword evidence="2" id="KW-1003">Cell membrane</keyword>
<feature type="transmembrane region" description="Helical" evidence="6">
    <location>
        <begin position="343"/>
        <end position="363"/>
    </location>
</feature>
<feature type="transmembrane region" description="Helical" evidence="6">
    <location>
        <begin position="47"/>
        <end position="65"/>
    </location>
</feature>
<feature type="transmembrane region" description="Helical" evidence="6">
    <location>
        <begin position="270"/>
        <end position="293"/>
    </location>
</feature>
<evidence type="ECO:0000256" key="6">
    <source>
        <dbReference type="SAM" id="Phobius"/>
    </source>
</evidence>
<dbReference type="GO" id="GO:0005886">
    <property type="term" value="C:plasma membrane"/>
    <property type="evidence" value="ECO:0007669"/>
    <property type="project" value="UniProtKB-SubCell"/>
</dbReference>
<feature type="domain" description="ComEC/Rec2-related protein" evidence="7">
    <location>
        <begin position="220"/>
        <end position="482"/>
    </location>
</feature>
<name>A0A1F6E4Y0_9BACT</name>
<comment type="subcellular location">
    <subcellularLocation>
        <location evidence="1">Cell membrane</location>
        <topology evidence="1">Multi-pass membrane protein</topology>
    </subcellularLocation>
</comment>
<dbReference type="Pfam" id="PF13567">
    <property type="entry name" value="DUF4131"/>
    <property type="match status" value="1"/>
</dbReference>
<protein>
    <recommendedName>
        <fullName evidence="11">ComEC/Rec2-related protein domain-containing protein</fullName>
    </recommendedName>
</protein>
<keyword evidence="5 6" id="KW-0472">Membrane</keyword>
<feature type="transmembrane region" description="Helical" evidence="6">
    <location>
        <begin position="375"/>
        <end position="398"/>
    </location>
</feature>
<dbReference type="NCBIfam" id="TIGR00360">
    <property type="entry name" value="ComEC_N-term"/>
    <property type="match status" value="1"/>
</dbReference>
<accession>A0A1F6E4Y0</accession>
<evidence type="ECO:0008006" key="11">
    <source>
        <dbReference type="Google" id="ProtNLM"/>
    </source>
</evidence>
<evidence type="ECO:0000313" key="10">
    <source>
        <dbReference type="Proteomes" id="UP000177107"/>
    </source>
</evidence>
<feature type="transmembrane region" description="Helical" evidence="6">
    <location>
        <begin position="314"/>
        <end position="331"/>
    </location>
</feature>
<evidence type="ECO:0000256" key="5">
    <source>
        <dbReference type="ARBA" id="ARBA00023136"/>
    </source>
</evidence>
<feature type="transmembrane region" description="Helical" evidence="6">
    <location>
        <begin position="439"/>
        <end position="456"/>
    </location>
</feature>
<dbReference type="PANTHER" id="PTHR30619">
    <property type="entry name" value="DNA INTERNALIZATION/COMPETENCE PROTEIN COMEC/REC2"/>
    <property type="match status" value="1"/>
</dbReference>
<feature type="transmembrane region" description="Helical" evidence="6">
    <location>
        <begin position="235"/>
        <end position="264"/>
    </location>
</feature>
<reference evidence="9 10" key="1">
    <citation type="journal article" date="2016" name="Nat. Commun.">
        <title>Thousands of microbial genomes shed light on interconnected biogeochemical processes in an aquifer system.</title>
        <authorList>
            <person name="Anantharaman K."/>
            <person name="Brown C.T."/>
            <person name="Hug L.A."/>
            <person name="Sharon I."/>
            <person name="Castelle C.J."/>
            <person name="Probst A.J."/>
            <person name="Thomas B.C."/>
            <person name="Singh A."/>
            <person name="Wilkins M.J."/>
            <person name="Karaoz U."/>
            <person name="Brodie E.L."/>
            <person name="Williams K.H."/>
            <person name="Hubbard S.S."/>
            <person name="Banfield J.F."/>
        </authorList>
    </citation>
    <scope>NUCLEOTIDE SEQUENCE [LARGE SCALE GENOMIC DNA]</scope>
</reference>
<evidence type="ECO:0000256" key="2">
    <source>
        <dbReference type="ARBA" id="ARBA00022475"/>
    </source>
</evidence>
<organism evidence="9 10">
    <name type="scientific">Candidatus Kaiserbacteria bacterium RIFCSPHIGHO2_02_FULL_56_30</name>
    <dbReference type="NCBI Taxonomy" id="1798499"/>
    <lineage>
        <taxon>Bacteria</taxon>
        <taxon>Candidatus Kaiseribacteriota</taxon>
    </lineage>
</organism>
<proteinExistence type="predicted"/>
<keyword evidence="4 6" id="KW-1133">Transmembrane helix</keyword>
<evidence type="ECO:0000313" key="9">
    <source>
        <dbReference type="EMBL" id="OGG68691.1"/>
    </source>
</evidence>
<evidence type="ECO:0000259" key="7">
    <source>
        <dbReference type="Pfam" id="PF03772"/>
    </source>
</evidence>
<dbReference type="Proteomes" id="UP000177107">
    <property type="component" value="Unassembled WGS sequence"/>
</dbReference>
<feature type="transmembrane region" description="Helical" evidence="6">
    <location>
        <begin position="462"/>
        <end position="481"/>
    </location>
</feature>
<dbReference type="InterPro" id="IPR004477">
    <property type="entry name" value="ComEC_N"/>
</dbReference>
<sequence>MAALIAVTAGFASGVLLRSLFVFGWPIILFIALVGLMLFAARLVASRAAYLLCALFVIAAALGAARFHMADAPLPAPLLADLDTRVVYEGEVVVEPDVRDSHQRITVEVREGEEEARVFIVADRYPAVSYGDHVVARGVLALPEPFATDAGLLGQGRVFRYDHYLKKDGVEFIIEFGELDIIAKHEGFSLYGALYDLKHAFNAALSRALPEPEASLASGLILGGKQGLGEDLKEAFTIAGLIHIVVLSGYNVMIVAIAMMRFFVFLPRRAAATLAGITIGLFVLMAGAGAASMRAGLMAGLGLFARASARTFDALRALLVVGVAMVAWNPFTPVFDPGFQLSFVATAGLILGAPLVAARFAFIRNEFFKEIAASTIAAQIAVLPLLLYQTGLFSLVALPANLLVLPAIPLAMGLSFFAGTISLVFPSLALVAGLPAHAVLSYIIAVAESAAALPLSSLSIPAFPFIFVLIAYATLGYTAFVKRSSMTLQLMFSKKTST</sequence>
<dbReference type="AlphaFoldDB" id="A0A1F6E4Y0"/>
<dbReference type="InterPro" id="IPR025405">
    <property type="entry name" value="DUF4131"/>
</dbReference>
<gene>
    <name evidence="9" type="ORF">A3C95_00835</name>
</gene>
<feature type="transmembrane region" description="Helical" evidence="6">
    <location>
        <begin position="410"/>
        <end position="432"/>
    </location>
</feature>
<evidence type="ECO:0000256" key="4">
    <source>
        <dbReference type="ARBA" id="ARBA00022989"/>
    </source>
</evidence>
<feature type="domain" description="DUF4131" evidence="8">
    <location>
        <begin position="24"/>
        <end position="149"/>
    </location>
</feature>
<evidence type="ECO:0000259" key="8">
    <source>
        <dbReference type="Pfam" id="PF13567"/>
    </source>
</evidence>
<comment type="caution">
    <text evidence="9">The sequence shown here is derived from an EMBL/GenBank/DDBJ whole genome shotgun (WGS) entry which is preliminary data.</text>
</comment>